<dbReference type="GeneID" id="97547450"/>
<dbReference type="GO" id="GO:0016787">
    <property type="term" value="F:hydrolase activity"/>
    <property type="evidence" value="ECO:0007669"/>
    <property type="project" value="UniProtKB-KW"/>
</dbReference>
<comment type="similarity">
    <text evidence="5">Belongs to the HepT RNase toxin family.</text>
</comment>
<dbReference type="Pfam" id="PF01934">
    <property type="entry name" value="HepT-like"/>
    <property type="match status" value="1"/>
</dbReference>
<sequence>MGDMDNGLTPEQGKIISDIYQYLGDAKSISLQQTRQDRDHRNFYALSMVLFALANRLIDLGRETVYYRGYASPEEEIRNKVIFKRLSDYDVIDPATRQDLLMLVNFRNQCSHHFHEVTKEDLNEIIESLPRYEAYVTVIRNELNRTGMITRKQMILATGLILLVCIFVVIFLLG</sequence>
<dbReference type="AlphaFoldDB" id="A0A2V2MRB0"/>
<dbReference type="Gene3D" id="1.20.120.580">
    <property type="entry name" value="bsu32300-like"/>
    <property type="match status" value="1"/>
</dbReference>
<evidence type="ECO:0000256" key="1">
    <source>
        <dbReference type="ARBA" id="ARBA00022553"/>
    </source>
</evidence>
<dbReference type="InterPro" id="IPR008201">
    <property type="entry name" value="HepT-like"/>
</dbReference>
<dbReference type="GO" id="GO:0004540">
    <property type="term" value="F:RNA nuclease activity"/>
    <property type="evidence" value="ECO:0007669"/>
    <property type="project" value="InterPro"/>
</dbReference>
<proteinExistence type="inferred from homology"/>
<keyword evidence="8" id="KW-1185">Reference proteome</keyword>
<keyword evidence="2" id="KW-1277">Toxin-antitoxin system</keyword>
<keyword evidence="6" id="KW-1133">Transmembrane helix</keyword>
<dbReference type="GO" id="GO:0110001">
    <property type="term" value="C:toxin-antitoxin complex"/>
    <property type="evidence" value="ECO:0007669"/>
    <property type="project" value="InterPro"/>
</dbReference>
<evidence type="ECO:0000256" key="3">
    <source>
        <dbReference type="ARBA" id="ARBA00022722"/>
    </source>
</evidence>
<keyword evidence="6" id="KW-0472">Membrane</keyword>
<evidence type="ECO:0000256" key="2">
    <source>
        <dbReference type="ARBA" id="ARBA00022649"/>
    </source>
</evidence>
<keyword evidence="6" id="KW-0812">Transmembrane</keyword>
<feature type="transmembrane region" description="Helical" evidence="6">
    <location>
        <begin position="154"/>
        <end position="173"/>
    </location>
</feature>
<dbReference type="RefSeq" id="WP_109969994.1">
    <property type="nucleotide sequence ID" value="NZ_CP176093.1"/>
</dbReference>
<gene>
    <name evidence="7" type="ORF">DK846_15975</name>
</gene>
<keyword evidence="3" id="KW-0540">Nuclease</keyword>
<protein>
    <recommendedName>
        <fullName evidence="9">DUF86 domain-containing protein</fullName>
    </recommendedName>
</protein>
<name>A0A2V2MRB0_9EURY</name>
<evidence type="ECO:0000313" key="7">
    <source>
        <dbReference type="EMBL" id="PWR69929.1"/>
    </source>
</evidence>
<dbReference type="EMBL" id="QGMY01000017">
    <property type="protein sequence ID" value="PWR69929.1"/>
    <property type="molecule type" value="Genomic_DNA"/>
</dbReference>
<reference evidence="7 8" key="1">
    <citation type="submission" date="2018-05" db="EMBL/GenBank/DDBJ databases">
        <title>Draft genome of Methanospirillum lacunae Ki8-1.</title>
        <authorList>
            <person name="Dueholm M.S."/>
            <person name="Nielsen P.H."/>
            <person name="Bakmann L.F."/>
            <person name="Otzen D.E."/>
        </authorList>
    </citation>
    <scope>NUCLEOTIDE SEQUENCE [LARGE SCALE GENOMIC DNA]</scope>
    <source>
        <strain evidence="7 8">Ki8-1</strain>
    </source>
</reference>
<dbReference type="InterPro" id="IPR037038">
    <property type="entry name" value="HepT-like_sf"/>
</dbReference>
<evidence type="ECO:0000256" key="4">
    <source>
        <dbReference type="ARBA" id="ARBA00022801"/>
    </source>
</evidence>
<accession>A0A2V2MRB0</accession>
<dbReference type="Proteomes" id="UP000245657">
    <property type="component" value="Unassembled WGS sequence"/>
</dbReference>
<evidence type="ECO:0000256" key="6">
    <source>
        <dbReference type="SAM" id="Phobius"/>
    </source>
</evidence>
<evidence type="ECO:0008006" key="9">
    <source>
        <dbReference type="Google" id="ProtNLM"/>
    </source>
</evidence>
<keyword evidence="4" id="KW-0378">Hydrolase</keyword>
<organism evidence="7 8">
    <name type="scientific">Methanospirillum lacunae</name>
    <dbReference type="NCBI Taxonomy" id="668570"/>
    <lineage>
        <taxon>Archaea</taxon>
        <taxon>Methanobacteriati</taxon>
        <taxon>Methanobacteriota</taxon>
        <taxon>Stenosarchaea group</taxon>
        <taxon>Methanomicrobia</taxon>
        <taxon>Methanomicrobiales</taxon>
        <taxon>Methanospirillaceae</taxon>
        <taxon>Methanospirillum</taxon>
    </lineage>
</organism>
<comment type="caution">
    <text evidence="7">The sequence shown here is derived from an EMBL/GenBank/DDBJ whole genome shotgun (WGS) entry which is preliminary data.</text>
</comment>
<evidence type="ECO:0000313" key="8">
    <source>
        <dbReference type="Proteomes" id="UP000245657"/>
    </source>
</evidence>
<keyword evidence="1" id="KW-0597">Phosphoprotein</keyword>
<evidence type="ECO:0000256" key="5">
    <source>
        <dbReference type="ARBA" id="ARBA00024207"/>
    </source>
</evidence>